<keyword evidence="4" id="KW-1185">Reference proteome</keyword>
<dbReference type="InParanoid" id="D8U4H5"/>
<evidence type="ECO:0000313" key="3">
    <source>
        <dbReference type="EMBL" id="EFJ45504.1"/>
    </source>
</evidence>
<dbReference type="KEGG" id="vcn:VOLCADRAFT_105957"/>
<protein>
    <recommendedName>
        <fullName evidence="2">Peptidase M11 gametolysin domain-containing protein</fullName>
    </recommendedName>
</protein>
<evidence type="ECO:0000313" key="4">
    <source>
        <dbReference type="Proteomes" id="UP000001058"/>
    </source>
</evidence>
<dbReference type="InterPro" id="IPR008752">
    <property type="entry name" value="Peptidase_M11"/>
</dbReference>
<gene>
    <name evidence="3" type="ORF">VOLCADRAFT_105957</name>
</gene>
<dbReference type="GeneID" id="9622449"/>
<name>D8U4H5_VOLCA</name>
<feature type="compositionally biased region" description="Basic residues" evidence="1">
    <location>
        <begin position="7"/>
        <end position="20"/>
    </location>
</feature>
<accession>D8U4H5</accession>
<evidence type="ECO:0000259" key="2">
    <source>
        <dbReference type="Pfam" id="PF05548"/>
    </source>
</evidence>
<dbReference type="EMBL" id="GL378357">
    <property type="protein sequence ID" value="EFJ45504.1"/>
    <property type="molecule type" value="Genomic_DNA"/>
</dbReference>
<reference evidence="3 4" key="1">
    <citation type="journal article" date="2010" name="Science">
        <title>Genomic analysis of organismal complexity in the multicellular green alga Volvox carteri.</title>
        <authorList>
            <person name="Prochnik S.E."/>
            <person name="Umen J."/>
            <person name="Nedelcu A.M."/>
            <person name="Hallmann A."/>
            <person name="Miller S.M."/>
            <person name="Nishii I."/>
            <person name="Ferris P."/>
            <person name="Kuo A."/>
            <person name="Mitros T."/>
            <person name="Fritz-Laylin L.K."/>
            <person name="Hellsten U."/>
            <person name="Chapman J."/>
            <person name="Simakov O."/>
            <person name="Rensing S.A."/>
            <person name="Terry A."/>
            <person name="Pangilinan J."/>
            <person name="Kapitonov V."/>
            <person name="Jurka J."/>
            <person name="Salamov A."/>
            <person name="Shapiro H."/>
            <person name="Schmutz J."/>
            <person name="Grimwood J."/>
            <person name="Lindquist E."/>
            <person name="Lucas S."/>
            <person name="Grigoriev I.V."/>
            <person name="Schmitt R."/>
            <person name="Kirk D."/>
            <person name="Rokhsar D.S."/>
        </authorList>
    </citation>
    <scope>NUCLEOTIDE SEQUENCE [LARGE SCALE GENOMIC DNA]</scope>
    <source>
        <strain evidence="4">f. Nagariensis / Eve</strain>
    </source>
</reference>
<feature type="region of interest" description="Disordered" evidence="1">
    <location>
        <begin position="1"/>
        <end position="21"/>
    </location>
</feature>
<dbReference type="Proteomes" id="UP000001058">
    <property type="component" value="Unassembled WGS sequence"/>
</dbReference>
<dbReference type="Pfam" id="PF05548">
    <property type="entry name" value="Peptidase_M11"/>
    <property type="match status" value="1"/>
</dbReference>
<organism evidence="4">
    <name type="scientific">Volvox carteri f. nagariensis</name>
    <dbReference type="NCBI Taxonomy" id="3068"/>
    <lineage>
        <taxon>Eukaryota</taxon>
        <taxon>Viridiplantae</taxon>
        <taxon>Chlorophyta</taxon>
        <taxon>core chlorophytes</taxon>
        <taxon>Chlorophyceae</taxon>
        <taxon>CS clade</taxon>
        <taxon>Chlamydomonadales</taxon>
        <taxon>Volvocaceae</taxon>
        <taxon>Volvox</taxon>
    </lineage>
</organism>
<proteinExistence type="predicted"/>
<feature type="domain" description="Peptidase M11 gametolysin" evidence="2">
    <location>
        <begin position="23"/>
        <end position="145"/>
    </location>
</feature>
<dbReference type="RefSeq" id="XP_002953531.1">
    <property type="nucleotide sequence ID" value="XM_002953485.1"/>
</dbReference>
<sequence length="467" mass="51907">MSSLLKRAVRKRQRERRKLRGSSSCNIFPSITADKVQHWWFDSAEVSQGGTLQHYVETCSYDQLTFKPENSLVFDVDVPCFGATANGPFDFRSGYGNNRDGDNELFALPALAKAFLQFHHPDVFAKWADYHHQIFIFPFNFEEEWFPHYGLVQHGAFGKGQGPPKEPWFGTGGCHFMDGFSEGVHYCSQRSGAVAQGLANNVNITVVVEGTVLVYVSHRNPSKSSSTKPLDPPDIIYMLADEQQPGKGPSNSIRVDFGQKSPLLKTGHVVQAPISIQVTSEKAAALGLLGKTFSAQHPMHVVLALLPSDFWLALFPALFNAAAMAVVNYRHSDPEGGPRRRLLDDEHERARRMVLDFQNTRRSLQEFGSLLTLLNTLGITSLEGTLTSGDPIVISKTVDKDLFITNGGQQHINSLTFVFKSSSCGVNPALNAARIRSWWFDNGNNAPIVGTLQRYYNSRPKTFSLQN</sequence>
<evidence type="ECO:0000256" key="1">
    <source>
        <dbReference type="SAM" id="MobiDB-lite"/>
    </source>
</evidence>
<dbReference type="AlphaFoldDB" id="D8U4H5"/>